<dbReference type="GeneID" id="9223899"/>
<dbReference type="AlphaFoldDB" id="C5G0P5"/>
<feature type="region of interest" description="Disordered" evidence="2">
    <location>
        <begin position="1"/>
        <end position="97"/>
    </location>
</feature>
<dbReference type="RefSeq" id="XP_002842686.1">
    <property type="nucleotide sequence ID" value="XM_002842640.1"/>
</dbReference>
<feature type="binding site" evidence="1">
    <location>
        <position position="240"/>
    </location>
    <ligand>
        <name>Zn(2+)</name>
        <dbReference type="ChEBI" id="CHEBI:29105"/>
    </ligand>
</feature>
<dbReference type="PANTHER" id="PTHR22599">
    <property type="entry name" value="MPS ONE BINDER KINASE ACTIVATOR-LIKE MOB"/>
    <property type="match status" value="1"/>
</dbReference>
<keyword evidence="1" id="KW-0479">Metal-binding</keyword>
<dbReference type="OrthoDB" id="10261121at2759"/>
<dbReference type="InterPro" id="IPR036703">
    <property type="entry name" value="MOB_kinase_act_sf"/>
</dbReference>
<keyword evidence="4" id="KW-1185">Reference proteome</keyword>
<dbReference type="EMBL" id="DS995709">
    <property type="protein sequence ID" value="EEQ35698.1"/>
    <property type="molecule type" value="Genomic_DNA"/>
</dbReference>
<dbReference type="SUPFAM" id="SSF101152">
    <property type="entry name" value="Mob1/phocein"/>
    <property type="match status" value="1"/>
</dbReference>
<dbReference type="InterPro" id="IPR005301">
    <property type="entry name" value="MOB_kinase_act_fam"/>
</dbReference>
<dbReference type="eggNOG" id="KOG0440">
    <property type="taxonomic scope" value="Eukaryota"/>
</dbReference>
<organism evidence="3 4">
    <name type="scientific">Arthroderma otae (strain ATCC MYA-4605 / CBS 113480)</name>
    <name type="common">Microsporum canis</name>
    <dbReference type="NCBI Taxonomy" id="554155"/>
    <lineage>
        <taxon>Eukaryota</taxon>
        <taxon>Fungi</taxon>
        <taxon>Dikarya</taxon>
        <taxon>Ascomycota</taxon>
        <taxon>Pezizomycotina</taxon>
        <taxon>Eurotiomycetes</taxon>
        <taxon>Eurotiomycetidae</taxon>
        <taxon>Onygenales</taxon>
        <taxon>Arthrodermataceae</taxon>
        <taxon>Microsporum</taxon>
    </lineage>
</organism>
<name>C5G0P5_ARTOC</name>
<feature type="compositionally biased region" description="Low complexity" evidence="2">
    <location>
        <begin position="13"/>
        <end position="33"/>
    </location>
</feature>
<dbReference type="VEuPathDB" id="FungiDB:MCYG_08517"/>
<reference evidence="4" key="1">
    <citation type="journal article" date="2012" name="MBio">
        <title>Comparative genome analysis of Trichophyton rubrum and related dermatophytes reveals candidate genes involved in infection.</title>
        <authorList>
            <person name="Martinez D.A."/>
            <person name="Oliver B.G."/>
            <person name="Graeser Y."/>
            <person name="Goldberg J.M."/>
            <person name="Li W."/>
            <person name="Martinez-Rossi N.M."/>
            <person name="Monod M."/>
            <person name="Shelest E."/>
            <person name="Barton R.C."/>
            <person name="Birch E."/>
            <person name="Brakhage A.A."/>
            <person name="Chen Z."/>
            <person name="Gurr S.J."/>
            <person name="Heiman D."/>
            <person name="Heitman J."/>
            <person name="Kosti I."/>
            <person name="Rossi A."/>
            <person name="Saif S."/>
            <person name="Samalova M."/>
            <person name="Saunders C.W."/>
            <person name="Shea T."/>
            <person name="Summerbell R.C."/>
            <person name="Xu J."/>
            <person name="Young S."/>
            <person name="Zeng Q."/>
            <person name="Birren B.W."/>
            <person name="Cuomo C.A."/>
            <person name="White T.C."/>
        </authorList>
    </citation>
    <scope>NUCLEOTIDE SEQUENCE [LARGE SCALE GENOMIC DNA]</scope>
    <source>
        <strain evidence="4">ATCC MYA-4605 / CBS 113480</strain>
    </source>
</reference>
<evidence type="ECO:0000256" key="1">
    <source>
        <dbReference type="PIRSR" id="PIRSR605301-1"/>
    </source>
</evidence>
<dbReference type="SMART" id="SM01388">
    <property type="entry name" value="Mob1_phocein"/>
    <property type="match status" value="1"/>
</dbReference>
<feature type="binding site" evidence="1">
    <location>
        <position position="245"/>
    </location>
    <ligand>
        <name>Zn(2+)</name>
        <dbReference type="ChEBI" id="CHEBI:29105"/>
    </ligand>
</feature>
<feature type="compositionally biased region" description="Low complexity" evidence="2">
    <location>
        <begin position="40"/>
        <end position="57"/>
    </location>
</feature>
<dbReference type="Gene3D" id="1.20.140.30">
    <property type="entry name" value="MOB kinase activator"/>
    <property type="match status" value="1"/>
</dbReference>
<sequence>MTQRHRQGFGRGSNKSSNNTANSANSNASSANNTGPNTPSGSINNNNSNNSNNSSSGNNGGNLPHRAADGSGFPPSYPHNQAAMPAPPSAALEPAQPDQRDSIKYFFQEKYASLNVKGNFLTLCACPKNVELGEWLAHQVVEQNRLLHDGKAARISAPKFINRVEKWIVSKIHDPVMFPTDPVTSTPFTFGYNEQANGENASAQNADPSQDWIGKSSGFPPTFYKDCQGIMKQMFRCYAHLYHGHWENPFWHINKHEVLNMCFVHFVTVAKYYKLVSDKELEPMQPLIDIYTKQEKIPPEALAGHWAQHSSQPSQA</sequence>
<evidence type="ECO:0000313" key="3">
    <source>
        <dbReference type="EMBL" id="EEQ35698.1"/>
    </source>
</evidence>
<dbReference type="Proteomes" id="UP000002035">
    <property type="component" value="Unassembled WGS sequence"/>
</dbReference>
<evidence type="ECO:0008006" key="5">
    <source>
        <dbReference type="Google" id="ProtNLM"/>
    </source>
</evidence>
<accession>C5G0P5</accession>
<dbReference type="OMA" id="HTYTWLD"/>
<protein>
    <recommendedName>
        <fullName evidence="5">Protein kinase activator</fullName>
    </recommendedName>
</protein>
<dbReference type="HOGENOM" id="CLU_038321_0_0_1"/>
<evidence type="ECO:0000256" key="2">
    <source>
        <dbReference type="SAM" id="MobiDB-lite"/>
    </source>
</evidence>
<evidence type="ECO:0000313" key="4">
    <source>
        <dbReference type="Proteomes" id="UP000002035"/>
    </source>
</evidence>
<proteinExistence type="predicted"/>
<keyword evidence="1" id="KW-0862">Zinc</keyword>
<dbReference type="STRING" id="554155.C5G0P5"/>
<dbReference type="Pfam" id="PF03637">
    <property type="entry name" value="Mob1_phocein"/>
    <property type="match status" value="1"/>
</dbReference>
<gene>
    <name evidence="3" type="ORF">MCYG_08517</name>
</gene>